<evidence type="ECO:0000313" key="2">
    <source>
        <dbReference type="EMBL" id="PKA46953.1"/>
    </source>
</evidence>
<keyword evidence="3" id="KW-1185">Reference proteome</keyword>
<dbReference type="AlphaFoldDB" id="A0A2H9ZUJ1"/>
<accession>A0A2H9ZUJ1</accession>
<name>A0A2H9ZUJ1_9ASPA</name>
<protein>
    <submittedName>
        <fullName evidence="2">Uncharacterized protein</fullName>
    </submittedName>
</protein>
<feature type="region of interest" description="Disordered" evidence="1">
    <location>
        <begin position="42"/>
        <end position="64"/>
    </location>
</feature>
<sequence length="64" mass="6428">MACSATTSCRQTRFRPSSTPSMLVASSSTMPIPLSCAPLPIPASSSSSASPTAASTRSAIPTEP</sequence>
<reference evidence="2 3" key="1">
    <citation type="journal article" date="2017" name="Nature">
        <title>The Apostasia genome and the evolution of orchids.</title>
        <authorList>
            <person name="Zhang G.Q."/>
            <person name="Liu K.W."/>
            <person name="Li Z."/>
            <person name="Lohaus R."/>
            <person name="Hsiao Y.Y."/>
            <person name="Niu S.C."/>
            <person name="Wang J.Y."/>
            <person name="Lin Y.C."/>
            <person name="Xu Q."/>
            <person name="Chen L.J."/>
            <person name="Yoshida K."/>
            <person name="Fujiwara S."/>
            <person name="Wang Z.W."/>
            <person name="Zhang Y.Q."/>
            <person name="Mitsuda N."/>
            <person name="Wang M."/>
            <person name="Liu G.H."/>
            <person name="Pecoraro L."/>
            <person name="Huang H.X."/>
            <person name="Xiao X.J."/>
            <person name="Lin M."/>
            <person name="Wu X.Y."/>
            <person name="Wu W.L."/>
            <person name="Chen Y.Y."/>
            <person name="Chang S.B."/>
            <person name="Sakamoto S."/>
            <person name="Ohme-Takagi M."/>
            <person name="Yagi M."/>
            <person name="Zeng S.J."/>
            <person name="Shen C.Y."/>
            <person name="Yeh C.M."/>
            <person name="Luo Y.B."/>
            <person name="Tsai W.C."/>
            <person name="Van de Peer Y."/>
            <person name="Liu Z.J."/>
        </authorList>
    </citation>
    <scope>NUCLEOTIDE SEQUENCE [LARGE SCALE GENOMIC DNA]</scope>
    <source>
        <strain evidence="3">cv. Shenzhen</strain>
        <tissue evidence="2">Stem</tissue>
    </source>
</reference>
<feature type="region of interest" description="Disordered" evidence="1">
    <location>
        <begin position="1"/>
        <end position="26"/>
    </location>
</feature>
<dbReference type="EMBL" id="KZ453612">
    <property type="protein sequence ID" value="PKA46953.1"/>
    <property type="molecule type" value="Genomic_DNA"/>
</dbReference>
<organism evidence="2 3">
    <name type="scientific">Apostasia shenzhenica</name>
    <dbReference type="NCBI Taxonomy" id="1088818"/>
    <lineage>
        <taxon>Eukaryota</taxon>
        <taxon>Viridiplantae</taxon>
        <taxon>Streptophyta</taxon>
        <taxon>Embryophyta</taxon>
        <taxon>Tracheophyta</taxon>
        <taxon>Spermatophyta</taxon>
        <taxon>Magnoliopsida</taxon>
        <taxon>Liliopsida</taxon>
        <taxon>Asparagales</taxon>
        <taxon>Orchidaceae</taxon>
        <taxon>Apostasioideae</taxon>
        <taxon>Apostasia</taxon>
    </lineage>
</organism>
<dbReference type="Proteomes" id="UP000236161">
    <property type="component" value="Unassembled WGS sequence"/>
</dbReference>
<evidence type="ECO:0000313" key="3">
    <source>
        <dbReference type="Proteomes" id="UP000236161"/>
    </source>
</evidence>
<proteinExistence type="predicted"/>
<evidence type="ECO:0000256" key="1">
    <source>
        <dbReference type="SAM" id="MobiDB-lite"/>
    </source>
</evidence>
<gene>
    <name evidence="2" type="ORF">AXF42_Ash011627</name>
</gene>